<keyword evidence="3" id="KW-1185">Reference proteome</keyword>
<proteinExistence type="predicted"/>
<dbReference type="OrthoDB" id="6902891at2"/>
<name>A0A2W7N861_9BACT</name>
<comment type="caution">
    <text evidence="2">The sequence shown here is derived from an EMBL/GenBank/DDBJ whole genome shotgun (WGS) entry which is preliminary data.</text>
</comment>
<dbReference type="Proteomes" id="UP000249239">
    <property type="component" value="Unassembled WGS sequence"/>
</dbReference>
<feature type="domain" description="Fluoroacetyl-CoA-specific thioesterase-like" evidence="1">
    <location>
        <begin position="32"/>
        <end position="123"/>
    </location>
</feature>
<reference evidence="2 3" key="1">
    <citation type="submission" date="2018-06" db="EMBL/GenBank/DDBJ databases">
        <title>Genomic Encyclopedia of Archaeal and Bacterial Type Strains, Phase II (KMG-II): from individual species to whole genera.</title>
        <authorList>
            <person name="Goeker M."/>
        </authorList>
    </citation>
    <scope>NUCLEOTIDE SEQUENCE [LARGE SCALE GENOMIC DNA]</scope>
    <source>
        <strain evidence="2 3">DSM 6779</strain>
    </source>
</reference>
<evidence type="ECO:0000259" key="1">
    <source>
        <dbReference type="Pfam" id="PF22636"/>
    </source>
</evidence>
<dbReference type="Gene3D" id="3.10.129.10">
    <property type="entry name" value="Hotdog Thioesterase"/>
    <property type="match status" value="1"/>
</dbReference>
<evidence type="ECO:0000313" key="2">
    <source>
        <dbReference type="EMBL" id="PZX13044.1"/>
    </source>
</evidence>
<dbReference type="SUPFAM" id="SSF54637">
    <property type="entry name" value="Thioesterase/thiol ester dehydrase-isomerase"/>
    <property type="match status" value="1"/>
</dbReference>
<protein>
    <submittedName>
        <fullName evidence="2">Putative thioesterase</fullName>
    </submittedName>
</protein>
<gene>
    <name evidence="2" type="ORF">LX69_02704</name>
</gene>
<sequence length="124" mass="14246">MGAYYSPALVEGIVYHEEKVISENDLDTYWGIGKLNVMATPVLIAFMEQSVIKMISPYINPEYETICFEMNVKHLQAVEKNETIICNVHLKYIDEEKLFFDVVVLNCQSEKIGIGAQERIIVQR</sequence>
<dbReference type="InterPro" id="IPR029069">
    <property type="entry name" value="HotDog_dom_sf"/>
</dbReference>
<dbReference type="PANTHER" id="PTHR36934:SF1">
    <property type="entry name" value="THIOESTERASE DOMAIN-CONTAINING PROTEIN"/>
    <property type="match status" value="1"/>
</dbReference>
<accession>A0A2W7N861</accession>
<dbReference type="AlphaFoldDB" id="A0A2W7N861"/>
<dbReference type="InterPro" id="IPR054485">
    <property type="entry name" value="FlK-like_dom"/>
</dbReference>
<dbReference type="RefSeq" id="WP_111446541.1">
    <property type="nucleotide sequence ID" value="NZ_QKZK01000027.1"/>
</dbReference>
<dbReference type="EMBL" id="QKZK01000027">
    <property type="protein sequence ID" value="PZX13044.1"/>
    <property type="molecule type" value="Genomic_DNA"/>
</dbReference>
<dbReference type="PANTHER" id="PTHR36934">
    <property type="entry name" value="BLR0278 PROTEIN"/>
    <property type="match status" value="1"/>
</dbReference>
<evidence type="ECO:0000313" key="3">
    <source>
        <dbReference type="Proteomes" id="UP000249239"/>
    </source>
</evidence>
<dbReference type="Pfam" id="PF22636">
    <property type="entry name" value="FlK"/>
    <property type="match status" value="1"/>
</dbReference>
<dbReference type="InterPro" id="IPR025540">
    <property type="entry name" value="FlK"/>
</dbReference>
<organism evidence="2 3">
    <name type="scientific">Breznakibacter xylanolyticus</name>
    <dbReference type="NCBI Taxonomy" id="990"/>
    <lineage>
        <taxon>Bacteria</taxon>
        <taxon>Pseudomonadati</taxon>
        <taxon>Bacteroidota</taxon>
        <taxon>Bacteroidia</taxon>
        <taxon>Marinilabiliales</taxon>
        <taxon>Marinilabiliaceae</taxon>
        <taxon>Breznakibacter</taxon>
    </lineage>
</organism>